<protein>
    <submittedName>
        <fullName evidence="2">Uncharacterized protein</fullName>
    </submittedName>
</protein>
<proteinExistence type="predicted"/>
<feature type="compositionally biased region" description="Basic residues" evidence="1">
    <location>
        <begin position="36"/>
        <end position="55"/>
    </location>
</feature>
<sequence>MIRTICRRRLPCRVGSARARERQGACTVVSGSGRTVRQRVAHGGRERRRQHRQRQGSRACGVWE</sequence>
<dbReference type="AlphaFoldDB" id="A0AAD5QWV7"/>
<name>A0AAD5QWV7_PARTN</name>
<organism evidence="2 3">
    <name type="scientific">Parelaphostrongylus tenuis</name>
    <name type="common">Meningeal worm</name>
    <dbReference type="NCBI Taxonomy" id="148309"/>
    <lineage>
        <taxon>Eukaryota</taxon>
        <taxon>Metazoa</taxon>
        <taxon>Ecdysozoa</taxon>
        <taxon>Nematoda</taxon>
        <taxon>Chromadorea</taxon>
        <taxon>Rhabditida</taxon>
        <taxon>Rhabditina</taxon>
        <taxon>Rhabditomorpha</taxon>
        <taxon>Strongyloidea</taxon>
        <taxon>Metastrongylidae</taxon>
        <taxon>Parelaphostrongylus</taxon>
    </lineage>
</organism>
<reference evidence="2" key="1">
    <citation type="submission" date="2021-06" db="EMBL/GenBank/DDBJ databases">
        <title>Parelaphostrongylus tenuis whole genome reference sequence.</title>
        <authorList>
            <person name="Garwood T.J."/>
            <person name="Larsen P.A."/>
            <person name="Fountain-Jones N.M."/>
            <person name="Garbe J.R."/>
            <person name="Macchietto M.G."/>
            <person name="Kania S.A."/>
            <person name="Gerhold R.W."/>
            <person name="Richards J.E."/>
            <person name="Wolf T.M."/>
        </authorList>
    </citation>
    <scope>NUCLEOTIDE SEQUENCE</scope>
    <source>
        <strain evidence="2">MNPRO001-30</strain>
        <tissue evidence="2">Meninges</tissue>
    </source>
</reference>
<accession>A0AAD5QWV7</accession>
<evidence type="ECO:0000313" key="3">
    <source>
        <dbReference type="Proteomes" id="UP001196413"/>
    </source>
</evidence>
<gene>
    <name evidence="2" type="ORF">KIN20_025286</name>
</gene>
<evidence type="ECO:0000256" key="1">
    <source>
        <dbReference type="SAM" id="MobiDB-lite"/>
    </source>
</evidence>
<keyword evidence="3" id="KW-1185">Reference proteome</keyword>
<dbReference type="EMBL" id="JAHQIW010005165">
    <property type="protein sequence ID" value="KAJ1365064.1"/>
    <property type="molecule type" value="Genomic_DNA"/>
</dbReference>
<evidence type="ECO:0000313" key="2">
    <source>
        <dbReference type="EMBL" id="KAJ1365064.1"/>
    </source>
</evidence>
<feature type="region of interest" description="Disordered" evidence="1">
    <location>
        <begin position="25"/>
        <end position="64"/>
    </location>
</feature>
<comment type="caution">
    <text evidence="2">The sequence shown here is derived from an EMBL/GenBank/DDBJ whole genome shotgun (WGS) entry which is preliminary data.</text>
</comment>
<dbReference type="Proteomes" id="UP001196413">
    <property type="component" value="Unassembled WGS sequence"/>
</dbReference>